<feature type="compositionally biased region" description="Low complexity" evidence="1">
    <location>
        <begin position="247"/>
        <end position="258"/>
    </location>
</feature>
<feature type="compositionally biased region" description="Low complexity" evidence="1">
    <location>
        <begin position="68"/>
        <end position="83"/>
    </location>
</feature>
<reference evidence="2 3" key="1">
    <citation type="journal article" date="2014" name="Mol. Plant">
        <title>Chromosome Scale Genome Assembly and Transcriptome Profiling of Nannochloropsis gaditana in Nitrogen Depletion.</title>
        <authorList>
            <person name="Corteggiani Carpinelli E."/>
            <person name="Telatin A."/>
            <person name="Vitulo N."/>
            <person name="Forcato C."/>
            <person name="D'Angelo M."/>
            <person name="Schiavon R."/>
            <person name="Vezzi A."/>
            <person name="Giacometti G.M."/>
            <person name="Morosinotto T."/>
            <person name="Valle G."/>
        </authorList>
    </citation>
    <scope>NUCLEOTIDE SEQUENCE [LARGE SCALE GENOMIC DNA]</scope>
    <source>
        <strain evidence="2 3">B-31</strain>
    </source>
</reference>
<feature type="compositionally biased region" description="Polar residues" evidence="1">
    <location>
        <begin position="141"/>
        <end position="162"/>
    </location>
</feature>
<evidence type="ECO:0000313" key="3">
    <source>
        <dbReference type="Proteomes" id="UP000019335"/>
    </source>
</evidence>
<proteinExistence type="predicted"/>
<feature type="compositionally biased region" description="Acidic residues" evidence="1">
    <location>
        <begin position="428"/>
        <end position="444"/>
    </location>
</feature>
<feature type="compositionally biased region" description="Low complexity" evidence="1">
    <location>
        <begin position="20"/>
        <end position="33"/>
    </location>
</feature>
<feature type="region of interest" description="Disordered" evidence="1">
    <location>
        <begin position="426"/>
        <end position="462"/>
    </location>
</feature>
<sequence length="462" mass="48989">MYAGTSFASSNPYVLGGYRASTTGSAGSSTSTGNPLSSQSPDTSCPTSWPSQALPAPSSTPIDSINHPSTSLSSTATSPSLTPIGAGLPRKLPPSSTPYGGVGPLSGAISQKKSTTCPSSLDGEECAAASTAGRFFPEPPSSSTASPISKQSALPSPPQSYSVASCLPTAASSSYTPYTSGCATKVAPDTKAHGKRDGLDTCTSTDSIMAPSGGAYPSNAGTTTYLSDATSNRINSIHSRSHSHGQAAAARSPSSVSRGARRSGRPGKASNTIKVEVVETDMTPGADGPTYHIKLNMNGRSYMAKRHHNKLRSLVEGLRARGYRVWRPFPEVEDMMRQSPVKVENSLVEALPFYEGFGYSIKSLASTMLKSTSASHLRKKRSVQLEQMSQRIDAFLKTVFLENDDLEYEQEVYHFFWEPLQKKLPPVMEEDVSSDTEDDTEEEEVNSKTATRAPGMSSLPSK</sequence>
<accession>W7TR36</accession>
<feature type="compositionally biased region" description="Polar residues" evidence="1">
    <location>
        <begin position="108"/>
        <end position="119"/>
    </location>
</feature>
<dbReference type="AlphaFoldDB" id="W7TR36"/>
<dbReference type="OrthoDB" id="10332051at2759"/>
<name>W7TR36_9STRA</name>
<gene>
    <name evidence="2" type="ORF">Naga_100299g7</name>
</gene>
<evidence type="ECO:0000313" key="2">
    <source>
        <dbReference type="EMBL" id="EWM29680.1"/>
    </source>
</evidence>
<dbReference type="Proteomes" id="UP000019335">
    <property type="component" value="Chromosome 2"/>
</dbReference>
<keyword evidence="3" id="KW-1185">Reference proteome</keyword>
<organism evidence="2 3">
    <name type="scientific">Nannochloropsis gaditana</name>
    <dbReference type="NCBI Taxonomy" id="72520"/>
    <lineage>
        <taxon>Eukaryota</taxon>
        <taxon>Sar</taxon>
        <taxon>Stramenopiles</taxon>
        <taxon>Ochrophyta</taxon>
        <taxon>Eustigmatophyceae</taxon>
        <taxon>Eustigmatales</taxon>
        <taxon>Monodopsidaceae</taxon>
        <taxon>Nannochloropsis</taxon>
    </lineage>
</organism>
<feature type="region of interest" description="Disordered" evidence="1">
    <location>
        <begin position="18"/>
        <end position="162"/>
    </location>
</feature>
<feature type="compositionally biased region" description="Basic and acidic residues" evidence="1">
    <location>
        <begin position="188"/>
        <end position="199"/>
    </location>
</feature>
<feature type="region of interest" description="Disordered" evidence="1">
    <location>
        <begin position="185"/>
        <end position="219"/>
    </location>
</feature>
<dbReference type="EMBL" id="AZIL01000122">
    <property type="protein sequence ID" value="EWM29680.1"/>
    <property type="molecule type" value="Genomic_DNA"/>
</dbReference>
<feature type="region of interest" description="Disordered" evidence="1">
    <location>
        <begin position="238"/>
        <end position="273"/>
    </location>
</feature>
<comment type="caution">
    <text evidence="2">The sequence shown here is derived from an EMBL/GenBank/DDBJ whole genome shotgun (WGS) entry which is preliminary data.</text>
</comment>
<evidence type="ECO:0000256" key="1">
    <source>
        <dbReference type="SAM" id="MobiDB-lite"/>
    </source>
</evidence>
<feature type="compositionally biased region" description="Polar residues" evidence="1">
    <location>
        <begin position="34"/>
        <end position="67"/>
    </location>
</feature>
<protein>
    <submittedName>
        <fullName evidence="2">Uncharacterized protein</fullName>
    </submittedName>
</protein>